<feature type="transmembrane region" description="Helical" evidence="7">
    <location>
        <begin position="213"/>
        <end position="233"/>
    </location>
</feature>
<dbReference type="InterPro" id="IPR025966">
    <property type="entry name" value="OppC_N"/>
</dbReference>
<reference evidence="10 11" key="1">
    <citation type="submission" date="2012-05" db="EMBL/GenBank/DDBJ databases">
        <authorList>
            <person name="Harkins D.M."/>
            <person name="Madupu R."/>
            <person name="Durkin A.S."/>
            <person name="Torralba M."/>
            <person name="Methe B."/>
            <person name="Sutton G.G."/>
            <person name="Nelson K.E."/>
        </authorList>
    </citation>
    <scope>NUCLEOTIDE SEQUENCE [LARGE SCALE GENOMIC DNA]</scope>
    <source>
        <strain evidence="10 11">F0489</strain>
    </source>
</reference>
<keyword evidence="4 7" id="KW-0812">Transmembrane</keyword>
<evidence type="ECO:0000259" key="9">
    <source>
        <dbReference type="PROSITE" id="PS50928"/>
    </source>
</evidence>
<evidence type="ECO:0000313" key="10">
    <source>
        <dbReference type="EMBL" id="EJF46253.1"/>
    </source>
</evidence>
<gene>
    <name evidence="10" type="ORF">HMPREF1318_2002</name>
</gene>
<evidence type="ECO:0000313" key="11">
    <source>
        <dbReference type="Proteomes" id="UP000002941"/>
    </source>
</evidence>
<keyword evidence="11" id="KW-1185">Reference proteome</keyword>
<dbReference type="AlphaFoldDB" id="J1HL25"/>
<comment type="subcellular location">
    <subcellularLocation>
        <location evidence="1 7">Cell membrane</location>
        <topology evidence="1 7">Multi-pass membrane protein</topology>
    </subcellularLocation>
</comment>
<evidence type="ECO:0000256" key="7">
    <source>
        <dbReference type="RuleBase" id="RU363032"/>
    </source>
</evidence>
<evidence type="ECO:0000256" key="3">
    <source>
        <dbReference type="ARBA" id="ARBA00022475"/>
    </source>
</evidence>
<dbReference type="Gene3D" id="1.10.3720.10">
    <property type="entry name" value="MetI-like"/>
    <property type="match status" value="1"/>
</dbReference>
<dbReference type="GO" id="GO:0005886">
    <property type="term" value="C:plasma membrane"/>
    <property type="evidence" value="ECO:0007669"/>
    <property type="project" value="UniProtKB-SubCell"/>
</dbReference>
<evidence type="ECO:0000256" key="8">
    <source>
        <dbReference type="SAM" id="MobiDB-lite"/>
    </source>
</evidence>
<protein>
    <submittedName>
        <fullName evidence="10">Oligopeptide ABC transporter, permease protein OppC family protein</fullName>
    </submittedName>
</protein>
<feature type="compositionally biased region" description="Low complexity" evidence="8">
    <location>
        <begin position="10"/>
        <end position="26"/>
    </location>
</feature>
<dbReference type="InterPro" id="IPR035906">
    <property type="entry name" value="MetI-like_sf"/>
</dbReference>
<keyword evidence="6 7" id="KW-0472">Membrane</keyword>
<keyword evidence="3" id="KW-1003">Cell membrane</keyword>
<dbReference type="PANTHER" id="PTHR43386">
    <property type="entry name" value="OLIGOPEPTIDE TRANSPORT SYSTEM PERMEASE PROTEIN APPC"/>
    <property type="match status" value="1"/>
</dbReference>
<dbReference type="GO" id="GO:0055085">
    <property type="term" value="P:transmembrane transport"/>
    <property type="evidence" value="ECO:0007669"/>
    <property type="project" value="InterPro"/>
</dbReference>
<feature type="transmembrane region" description="Helical" evidence="7">
    <location>
        <begin position="346"/>
        <end position="368"/>
    </location>
</feature>
<dbReference type="SUPFAM" id="SSF161098">
    <property type="entry name" value="MetI-like"/>
    <property type="match status" value="1"/>
</dbReference>
<proteinExistence type="inferred from homology"/>
<feature type="transmembrane region" description="Helical" evidence="7">
    <location>
        <begin position="113"/>
        <end position="134"/>
    </location>
</feature>
<name>J1HL25_9ACTO</name>
<evidence type="ECO:0000256" key="2">
    <source>
        <dbReference type="ARBA" id="ARBA00022448"/>
    </source>
</evidence>
<dbReference type="Pfam" id="PF12911">
    <property type="entry name" value="OppC_N"/>
    <property type="match status" value="1"/>
</dbReference>
<dbReference type="PATRIC" id="fig|1125718.3.peg.1022"/>
<evidence type="ECO:0000256" key="4">
    <source>
        <dbReference type="ARBA" id="ARBA00022692"/>
    </source>
</evidence>
<dbReference type="PANTHER" id="PTHR43386:SF6">
    <property type="entry name" value="ABC TRANSPORTER PERMEASE PROTEIN"/>
    <property type="match status" value="1"/>
</dbReference>
<feature type="transmembrane region" description="Helical" evidence="7">
    <location>
        <begin position="239"/>
        <end position="258"/>
    </location>
</feature>
<accession>J1HL25</accession>
<feature type="domain" description="ABC transmembrane type-1" evidence="9">
    <location>
        <begin position="174"/>
        <end position="365"/>
    </location>
</feature>
<evidence type="ECO:0000256" key="5">
    <source>
        <dbReference type="ARBA" id="ARBA00022989"/>
    </source>
</evidence>
<dbReference type="EMBL" id="AKFT01000069">
    <property type="protein sequence ID" value="EJF46253.1"/>
    <property type="molecule type" value="Genomic_DNA"/>
</dbReference>
<feature type="transmembrane region" description="Helical" evidence="7">
    <location>
        <begin position="182"/>
        <end position="206"/>
    </location>
</feature>
<dbReference type="InterPro" id="IPR050366">
    <property type="entry name" value="BP-dependent_transpt_permease"/>
</dbReference>
<evidence type="ECO:0000256" key="1">
    <source>
        <dbReference type="ARBA" id="ARBA00004651"/>
    </source>
</evidence>
<evidence type="ECO:0000256" key="6">
    <source>
        <dbReference type="ARBA" id="ARBA00023136"/>
    </source>
</evidence>
<feature type="transmembrane region" description="Helical" evidence="7">
    <location>
        <begin position="318"/>
        <end position="340"/>
    </location>
</feature>
<organism evidence="10 11">
    <name type="scientific">Actinomyces massiliensis F0489</name>
    <dbReference type="NCBI Taxonomy" id="1125718"/>
    <lineage>
        <taxon>Bacteria</taxon>
        <taxon>Bacillati</taxon>
        <taxon>Actinomycetota</taxon>
        <taxon>Actinomycetes</taxon>
        <taxon>Actinomycetales</taxon>
        <taxon>Actinomycetaceae</taxon>
        <taxon>Actinomyces</taxon>
    </lineage>
</organism>
<feature type="compositionally biased region" description="Basic and acidic residues" evidence="8">
    <location>
        <begin position="29"/>
        <end position="50"/>
    </location>
</feature>
<dbReference type="CDD" id="cd06261">
    <property type="entry name" value="TM_PBP2"/>
    <property type="match status" value="1"/>
</dbReference>
<dbReference type="Proteomes" id="UP000002941">
    <property type="component" value="Unassembled WGS sequence"/>
</dbReference>
<sequence length="378" mass="39858">MPDNLDIPDSSENSDSSDNAESTESTEGQDQKPLEAQTHEQPEPEARWPRPSDGPRASSATGAASATAVRIGQEHFVADTDEQGLGAVDAVADDSAPSSMWGEAWKQLRRRPIFWVSALLIAVAVLLAVAPGLIARATPTYCQLNKSYGTPTVQHPFGFDRQGCDIFARTIYGARASVTVGVLTTLLVTLLGGLIGALAGFFGGFFDALLSRITDVFFAVPFVLAAIVVMQMFKGRSSILTVVAVLALFGWPQIARITRGAVMSVKNEDFVTASVSLGSGRLAILLRHVLPNAAAPIIVTATVELGIFIVAEATLSFLGIGLPASVVSWGADISTANVALRDHISVLLYPAGALALTVLGFVMMGDVVRDALDPKARK</sequence>
<dbReference type="PROSITE" id="PS50928">
    <property type="entry name" value="ABC_TM1"/>
    <property type="match status" value="1"/>
</dbReference>
<feature type="region of interest" description="Disordered" evidence="8">
    <location>
        <begin position="1"/>
        <end position="65"/>
    </location>
</feature>
<comment type="similarity">
    <text evidence="7">Belongs to the binding-protein-dependent transport system permease family.</text>
</comment>
<dbReference type="Pfam" id="PF00528">
    <property type="entry name" value="BPD_transp_1"/>
    <property type="match status" value="1"/>
</dbReference>
<dbReference type="eggNOG" id="COG1173">
    <property type="taxonomic scope" value="Bacteria"/>
</dbReference>
<keyword evidence="2 7" id="KW-0813">Transport</keyword>
<dbReference type="RefSeq" id="WP_008730862.1">
    <property type="nucleotide sequence ID" value="NZ_AKFT01000069.1"/>
</dbReference>
<dbReference type="InterPro" id="IPR000515">
    <property type="entry name" value="MetI-like"/>
</dbReference>
<keyword evidence="5 7" id="KW-1133">Transmembrane helix</keyword>
<comment type="caution">
    <text evidence="10">The sequence shown here is derived from an EMBL/GenBank/DDBJ whole genome shotgun (WGS) entry which is preliminary data.</text>
</comment>